<name>A0A6A6GY49_VIRVR</name>
<dbReference type="AlphaFoldDB" id="A0A6A6GY49"/>
<dbReference type="OrthoDB" id="4500473at2759"/>
<protein>
    <submittedName>
        <fullName evidence="1">Uncharacterized protein</fullName>
    </submittedName>
</protein>
<keyword evidence="2" id="KW-1185">Reference proteome</keyword>
<evidence type="ECO:0000313" key="1">
    <source>
        <dbReference type="EMBL" id="KAF2230734.1"/>
    </source>
</evidence>
<gene>
    <name evidence="1" type="ORF">EV356DRAFT_323763</name>
</gene>
<dbReference type="Proteomes" id="UP000800092">
    <property type="component" value="Unassembled WGS sequence"/>
</dbReference>
<evidence type="ECO:0000313" key="2">
    <source>
        <dbReference type="Proteomes" id="UP000800092"/>
    </source>
</evidence>
<sequence length="287" mass="32610">MTQSQIPTYHLAPRFSIAPPPIGPIKLGSIVKALQTLEVINDDCYHEIPSEKIFSFHKDGFTATRSRMRRRQFGIWSTFVGILGFPAELRWSMEKEEEDEYKFEGEDTIYFNPTTEYIKASMNEINVSEWIEGANFKPVYIITGLKIARGPSFNLMKKNKSETAGQLGIQQPAELPLNIVPNFGSATEEKVREGWKHSNDFIVGVQVKKLVYKRGWFTNRPGELKTSHYNQGAQLLGDSEADIGDLSEEILEVSLDKELEGKKEMLDTNNEPLISWIVPAENTEYSN</sequence>
<organism evidence="1 2">
    <name type="scientific">Viridothelium virens</name>
    <name type="common">Speckled blister lichen</name>
    <name type="synonym">Trypethelium virens</name>
    <dbReference type="NCBI Taxonomy" id="1048519"/>
    <lineage>
        <taxon>Eukaryota</taxon>
        <taxon>Fungi</taxon>
        <taxon>Dikarya</taxon>
        <taxon>Ascomycota</taxon>
        <taxon>Pezizomycotina</taxon>
        <taxon>Dothideomycetes</taxon>
        <taxon>Dothideomycetes incertae sedis</taxon>
        <taxon>Trypetheliales</taxon>
        <taxon>Trypetheliaceae</taxon>
        <taxon>Viridothelium</taxon>
    </lineage>
</organism>
<reference evidence="1" key="1">
    <citation type="journal article" date="2020" name="Stud. Mycol.">
        <title>101 Dothideomycetes genomes: a test case for predicting lifestyles and emergence of pathogens.</title>
        <authorList>
            <person name="Haridas S."/>
            <person name="Albert R."/>
            <person name="Binder M."/>
            <person name="Bloem J."/>
            <person name="Labutti K."/>
            <person name="Salamov A."/>
            <person name="Andreopoulos B."/>
            <person name="Baker S."/>
            <person name="Barry K."/>
            <person name="Bills G."/>
            <person name="Bluhm B."/>
            <person name="Cannon C."/>
            <person name="Castanera R."/>
            <person name="Culley D."/>
            <person name="Daum C."/>
            <person name="Ezra D."/>
            <person name="Gonzalez J."/>
            <person name="Henrissat B."/>
            <person name="Kuo A."/>
            <person name="Liang C."/>
            <person name="Lipzen A."/>
            <person name="Lutzoni F."/>
            <person name="Magnuson J."/>
            <person name="Mondo S."/>
            <person name="Nolan M."/>
            <person name="Ohm R."/>
            <person name="Pangilinan J."/>
            <person name="Park H.-J."/>
            <person name="Ramirez L."/>
            <person name="Alfaro M."/>
            <person name="Sun H."/>
            <person name="Tritt A."/>
            <person name="Yoshinaga Y."/>
            <person name="Zwiers L.-H."/>
            <person name="Turgeon B."/>
            <person name="Goodwin S."/>
            <person name="Spatafora J."/>
            <person name="Crous P."/>
            <person name="Grigoriev I."/>
        </authorList>
    </citation>
    <scope>NUCLEOTIDE SEQUENCE</scope>
    <source>
        <strain evidence="1">Tuck. ex Michener</strain>
    </source>
</reference>
<proteinExistence type="predicted"/>
<accession>A0A6A6GY49</accession>
<dbReference type="EMBL" id="ML991836">
    <property type="protein sequence ID" value="KAF2230734.1"/>
    <property type="molecule type" value="Genomic_DNA"/>
</dbReference>